<evidence type="ECO:0000313" key="3">
    <source>
        <dbReference type="Proteomes" id="UP000000267"/>
    </source>
</evidence>
<organism evidence="3">
    <name type="scientific">Vanderwaltozyma polyspora (strain ATCC 22028 / DSM 70294 / BCRC 21397 / CBS 2163 / NBRC 10782 / NRRL Y-8283 / UCD 57-17)</name>
    <name type="common">Kluyveromyces polysporus</name>
    <dbReference type="NCBI Taxonomy" id="436907"/>
    <lineage>
        <taxon>Eukaryota</taxon>
        <taxon>Fungi</taxon>
        <taxon>Dikarya</taxon>
        <taxon>Ascomycota</taxon>
        <taxon>Saccharomycotina</taxon>
        <taxon>Saccharomycetes</taxon>
        <taxon>Saccharomycetales</taxon>
        <taxon>Saccharomycetaceae</taxon>
        <taxon>Vanderwaltozyma</taxon>
    </lineage>
</organism>
<dbReference type="SUPFAM" id="SSF51219">
    <property type="entry name" value="TRAP-like"/>
    <property type="match status" value="1"/>
</dbReference>
<dbReference type="InterPro" id="IPR036983">
    <property type="entry name" value="AIM24_sf"/>
</dbReference>
<gene>
    <name evidence="2" type="ORF">Kpol_1023p42</name>
</gene>
<dbReference type="Pfam" id="PF01987">
    <property type="entry name" value="AIM24"/>
    <property type="match status" value="1"/>
</dbReference>
<accession>A7TFR5</accession>
<dbReference type="KEGG" id="vpo:Kpol_1023p42"/>
<dbReference type="eggNOG" id="ENOG502RZF6">
    <property type="taxonomic scope" value="Eukaryota"/>
</dbReference>
<dbReference type="RefSeq" id="XP_001646731.1">
    <property type="nucleotide sequence ID" value="XM_001646681.1"/>
</dbReference>
<dbReference type="Proteomes" id="UP000000267">
    <property type="component" value="Unassembled WGS sequence"/>
</dbReference>
<evidence type="ECO:0000313" key="2">
    <source>
        <dbReference type="EMBL" id="EDO18873.1"/>
    </source>
</evidence>
<dbReference type="GO" id="GO:0005739">
    <property type="term" value="C:mitochondrion"/>
    <property type="evidence" value="ECO:0007669"/>
    <property type="project" value="UniProtKB-SubCell"/>
</dbReference>
<proteinExistence type="inferred from homology"/>
<comment type="subcellular location">
    <subcellularLocation>
        <location evidence="1">Mitochondrion</location>
    </subcellularLocation>
</comment>
<sequence length="277" mass="31113">MLLRRVCHPILSTRGALSFSKRFMQTNGKVIDNFTRRKGGTGSGPFVELPEFEQLQDSIIAKLPAYCTIYGNLNKICALNVDSNALNGPFLAEDSEEINCMTKFATKEYPANLMMSSPVPASSIAILKLDDYKSGIKIRSFDDNVLCYSGDLSKSDDSIIKGLGVVALCGSGSTYRMSVQKDEVIMITPESLLAHDSNLKLELIGLRSHFKLPLKLKQFIIKYANHFYEDIMLYSTKFFKKDKMFYKIKGPGTIILQNNFIPQSKLYSNEELIKTIK</sequence>
<name>A7TFR5_VANPO</name>
<reference evidence="2 3" key="1">
    <citation type="journal article" date="2007" name="Proc. Natl. Acad. Sci. U.S.A.">
        <title>Independent sorting-out of thousands of duplicated gene pairs in two yeast species descended from a whole-genome duplication.</title>
        <authorList>
            <person name="Scannell D.R."/>
            <person name="Frank A.C."/>
            <person name="Conant G.C."/>
            <person name="Byrne K.P."/>
            <person name="Woolfit M."/>
            <person name="Wolfe K.H."/>
        </authorList>
    </citation>
    <scope>NUCLEOTIDE SEQUENCE [LARGE SCALE GENOMIC DNA]</scope>
    <source>
        <strain evidence="3">ATCC 22028 / DSM 70294 / BCRC 21397 / CBS 2163 / NBRC 10782 / NRRL Y-8283 / UCD 57-17</strain>
    </source>
</reference>
<keyword evidence="3" id="KW-1185">Reference proteome</keyword>
<protein>
    <recommendedName>
        <fullName evidence="1">Altered inheritance of mitochondria protein 24, mitochondrial</fullName>
    </recommendedName>
</protein>
<evidence type="ECO:0000256" key="1">
    <source>
        <dbReference type="RuleBase" id="RU363045"/>
    </source>
</evidence>
<dbReference type="OMA" id="DSEEINC"/>
<keyword evidence="1" id="KW-0496">Mitochondrion</keyword>
<dbReference type="HOGENOM" id="CLU_1069488_0_0_1"/>
<dbReference type="InterPro" id="IPR002838">
    <property type="entry name" value="AIM24"/>
</dbReference>
<comment type="similarity">
    <text evidence="1">Belongs to the AIM24 family.</text>
</comment>
<dbReference type="PhylomeDB" id="A7TFR5"/>
<dbReference type="Gene3D" id="3.60.160.10">
    <property type="entry name" value="Mitochondrial biogenesis AIM24"/>
    <property type="match status" value="1"/>
</dbReference>
<dbReference type="InParanoid" id="A7TFR5"/>
<dbReference type="EMBL" id="DS480384">
    <property type="protein sequence ID" value="EDO18873.1"/>
    <property type="molecule type" value="Genomic_DNA"/>
</dbReference>
<dbReference type="OrthoDB" id="5295771at2759"/>
<dbReference type="InterPro" id="IPR016031">
    <property type="entry name" value="Trp_RNA-bd_attenuator-like_dom"/>
</dbReference>
<dbReference type="GeneID" id="5547189"/>
<dbReference type="AlphaFoldDB" id="A7TFR5"/>